<evidence type="ECO:0000313" key="3">
    <source>
        <dbReference type="Proteomes" id="UP000521872"/>
    </source>
</evidence>
<accession>A0A8H4QP91</accession>
<dbReference type="Pfam" id="PF20151">
    <property type="entry name" value="DUF6533"/>
    <property type="match status" value="1"/>
</dbReference>
<feature type="domain" description="DUF6533" evidence="1">
    <location>
        <begin position="40"/>
        <end position="83"/>
    </location>
</feature>
<organism evidence="2 3">
    <name type="scientific">Agrocybe pediades</name>
    <dbReference type="NCBI Taxonomy" id="84607"/>
    <lineage>
        <taxon>Eukaryota</taxon>
        <taxon>Fungi</taxon>
        <taxon>Dikarya</taxon>
        <taxon>Basidiomycota</taxon>
        <taxon>Agaricomycotina</taxon>
        <taxon>Agaricomycetes</taxon>
        <taxon>Agaricomycetidae</taxon>
        <taxon>Agaricales</taxon>
        <taxon>Agaricineae</taxon>
        <taxon>Strophariaceae</taxon>
        <taxon>Agrocybe</taxon>
    </lineage>
</organism>
<protein>
    <recommendedName>
        <fullName evidence="1">DUF6533 domain-containing protein</fullName>
    </recommendedName>
</protein>
<keyword evidence="3" id="KW-1185">Reference proteome</keyword>
<comment type="caution">
    <text evidence="2">The sequence shown here is derived from an EMBL/GenBank/DDBJ whole genome shotgun (WGS) entry which is preliminary data.</text>
</comment>
<dbReference type="AlphaFoldDB" id="A0A8H4QP91"/>
<dbReference type="EMBL" id="JAACJL010000044">
    <property type="protein sequence ID" value="KAF4614448.1"/>
    <property type="molecule type" value="Genomic_DNA"/>
</dbReference>
<dbReference type="InterPro" id="IPR045340">
    <property type="entry name" value="DUF6533"/>
</dbReference>
<dbReference type="Proteomes" id="UP000521872">
    <property type="component" value="Unassembled WGS sequence"/>
</dbReference>
<proteinExistence type="predicted"/>
<gene>
    <name evidence="2" type="ORF">D9613_002496</name>
</gene>
<name>A0A8H4QP91_9AGAR</name>
<evidence type="ECO:0000259" key="1">
    <source>
        <dbReference type="Pfam" id="PF20151"/>
    </source>
</evidence>
<evidence type="ECO:0000313" key="2">
    <source>
        <dbReference type="EMBL" id="KAF4614448.1"/>
    </source>
</evidence>
<sequence>MDAETVKWLSIDRDYSYFMRELFVSTSSCPPLLNDRVDLISVAIATWVVYDHITTFGDEVELVWARRKLSVVQILFFLNRYTGAVMQMNATLANFSASSYPAFVLVRHILDGTEKSLMNFTYFIHVLESAE</sequence>
<reference evidence="2 3" key="1">
    <citation type="submission" date="2019-12" db="EMBL/GenBank/DDBJ databases">
        <authorList>
            <person name="Floudas D."/>
            <person name="Bentzer J."/>
            <person name="Ahren D."/>
            <person name="Johansson T."/>
            <person name="Persson P."/>
            <person name="Tunlid A."/>
        </authorList>
    </citation>
    <scope>NUCLEOTIDE SEQUENCE [LARGE SCALE GENOMIC DNA]</scope>
    <source>
        <strain evidence="2 3">CBS 102.39</strain>
    </source>
</reference>